<dbReference type="NCBIfam" id="TIGR04256">
    <property type="entry name" value="GxxExxY"/>
    <property type="match status" value="1"/>
</dbReference>
<proteinExistence type="predicted"/>
<gene>
    <name evidence="1" type="ORF">C8D94_1011113</name>
</gene>
<dbReference type="InterPro" id="IPR026350">
    <property type="entry name" value="GxxExxY"/>
</dbReference>
<accession>A0A370QLM2</accession>
<evidence type="ECO:0000313" key="2">
    <source>
        <dbReference type="Proteomes" id="UP000255317"/>
    </source>
</evidence>
<dbReference type="OrthoDB" id="1119698at2"/>
<dbReference type="AlphaFoldDB" id="A0A370QLM2"/>
<dbReference type="Proteomes" id="UP000255317">
    <property type="component" value="Unassembled WGS sequence"/>
</dbReference>
<dbReference type="EMBL" id="QRAO01000001">
    <property type="protein sequence ID" value="RDK89232.1"/>
    <property type="molecule type" value="Genomic_DNA"/>
</dbReference>
<dbReference type="Pfam" id="PF13366">
    <property type="entry name" value="PDDEXK_3"/>
    <property type="match status" value="1"/>
</dbReference>
<sequence length="56" mass="6274">MTEKELTSKIIDAALAPIHTAQLLTYLKLTEKRLGLLMDFNSVKIVDGIKRVVNGY</sequence>
<protein>
    <submittedName>
        <fullName evidence="1">GxxExxY protein</fullName>
    </submittedName>
</protein>
<dbReference type="RefSeq" id="WP_115122858.1">
    <property type="nucleotide sequence ID" value="NZ_QRAO01000001.1"/>
</dbReference>
<name>A0A370QLM2_9FLAO</name>
<keyword evidence="2" id="KW-1185">Reference proteome</keyword>
<reference evidence="1 2" key="1">
    <citation type="submission" date="2018-07" db="EMBL/GenBank/DDBJ databases">
        <title>Genomic Encyclopedia of Type Strains, Phase IV (KMG-IV): sequencing the most valuable type-strain genomes for metagenomic binning, comparative biology and taxonomic classification.</title>
        <authorList>
            <person name="Goeker M."/>
        </authorList>
    </citation>
    <scope>NUCLEOTIDE SEQUENCE [LARGE SCALE GENOMIC DNA]</scope>
    <source>
        <strain evidence="1 2">DSM 101478</strain>
    </source>
</reference>
<evidence type="ECO:0000313" key="1">
    <source>
        <dbReference type="EMBL" id="RDK89232.1"/>
    </source>
</evidence>
<organism evidence="1 2">
    <name type="scientific">Marinirhabdus gelatinilytica</name>
    <dbReference type="NCBI Taxonomy" id="1703343"/>
    <lineage>
        <taxon>Bacteria</taxon>
        <taxon>Pseudomonadati</taxon>
        <taxon>Bacteroidota</taxon>
        <taxon>Flavobacteriia</taxon>
        <taxon>Flavobacteriales</taxon>
        <taxon>Flavobacteriaceae</taxon>
    </lineage>
</organism>
<comment type="caution">
    <text evidence="1">The sequence shown here is derived from an EMBL/GenBank/DDBJ whole genome shotgun (WGS) entry which is preliminary data.</text>
</comment>